<reference evidence="1 2" key="1">
    <citation type="journal article" date="2009" name="Stand. Genomic Sci.">
        <title>Complete genome sequence of Catenulispora acidiphila type strain (ID 139908).</title>
        <authorList>
            <person name="Copeland A."/>
            <person name="Lapidus A."/>
            <person name="Glavina Del Rio T."/>
            <person name="Nolan M."/>
            <person name="Lucas S."/>
            <person name="Chen F."/>
            <person name="Tice H."/>
            <person name="Cheng J.F."/>
            <person name="Bruce D."/>
            <person name="Goodwin L."/>
            <person name="Pitluck S."/>
            <person name="Mikhailova N."/>
            <person name="Pati A."/>
            <person name="Ivanova N."/>
            <person name="Mavromatis K."/>
            <person name="Chen A."/>
            <person name="Palaniappan K."/>
            <person name="Chain P."/>
            <person name="Land M."/>
            <person name="Hauser L."/>
            <person name="Chang Y.J."/>
            <person name="Jeffries C.D."/>
            <person name="Chertkov O."/>
            <person name="Brettin T."/>
            <person name="Detter J.C."/>
            <person name="Han C."/>
            <person name="Ali Z."/>
            <person name="Tindall B.J."/>
            <person name="Goker M."/>
            <person name="Bristow J."/>
            <person name="Eisen J.A."/>
            <person name="Markowitz V."/>
            <person name="Hugenholtz P."/>
            <person name="Kyrpides N.C."/>
            <person name="Klenk H.P."/>
        </authorList>
    </citation>
    <scope>NUCLEOTIDE SEQUENCE [LARGE SCALE GENOMIC DNA]</scope>
    <source>
        <strain evidence="2">DSM 44928 / JCM 14897 / NBRC 102108 / NRRL B-24433 / ID139908</strain>
    </source>
</reference>
<dbReference type="STRING" id="479433.Caci_8672"/>
<sequence>MWARALKRLAALSIPVRMLRPVWFFTMRFLPKRFRPMWFLPTRFLPRLAAG</sequence>
<dbReference type="InParanoid" id="C7Q0F4"/>
<evidence type="ECO:0000313" key="2">
    <source>
        <dbReference type="Proteomes" id="UP000000851"/>
    </source>
</evidence>
<dbReference type="HOGENOM" id="CLU_3096966_0_0_11"/>
<evidence type="ECO:0000313" key="1">
    <source>
        <dbReference type="EMBL" id="ACU77487.1"/>
    </source>
</evidence>
<dbReference type="Proteomes" id="UP000000851">
    <property type="component" value="Chromosome"/>
</dbReference>
<dbReference type="KEGG" id="cai:Caci_8672"/>
<proteinExistence type="predicted"/>
<protein>
    <submittedName>
        <fullName evidence="1">Uncharacterized protein</fullName>
    </submittedName>
</protein>
<name>C7Q0F4_CATAD</name>
<dbReference type="EMBL" id="CP001700">
    <property type="protein sequence ID" value="ACU77487.1"/>
    <property type="molecule type" value="Genomic_DNA"/>
</dbReference>
<keyword evidence="2" id="KW-1185">Reference proteome</keyword>
<gene>
    <name evidence="1" type="ordered locus">Caci_8672</name>
</gene>
<accession>C7Q0F4</accession>
<organism evidence="1 2">
    <name type="scientific">Catenulispora acidiphila (strain DSM 44928 / JCM 14897 / NBRC 102108 / NRRL B-24433 / ID139908)</name>
    <dbReference type="NCBI Taxonomy" id="479433"/>
    <lineage>
        <taxon>Bacteria</taxon>
        <taxon>Bacillati</taxon>
        <taxon>Actinomycetota</taxon>
        <taxon>Actinomycetes</taxon>
        <taxon>Catenulisporales</taxon>
        <taxon>Catenulisporaceae</taxon>
        <taxon>Catenulispora</taxon>
    </lineage>
</organism>
<dbReference type="AlphaFoldDB" id="C7Q0F4"/>